<dbReference type="InterPro" id="IPR019951">
    <property type="entry name" value="F420_OxRdatse_Rv3520c_pred"/>
</dbReference>
<sequence>MRLGMMIDYSGGFAETVELLQDYERNGLDLVAVAEAYSFDSVSQLGYIAARTEKVQLLSAIFQQYTRTPSLTAMTAAGLDFVSNGRFNLGLGASGPQVIEGFHGVKYDAPLGRTREIIEICRQVWRREPVEFRGKHYTVPLTKDDGGSGLGKALKLINHPVRSDIPISIAALGPKNVELVAELANGWQPLFFHPAKVQQAWGDALEAGFAKRDASLGELDIQLQISYQLGEPSPDAIAAVRNQLALYIGGMGARDKNFYNQLTVRYGYEAEAKEIQDLYLSGRKAEAAQAVPEDLVQAVTLFGDEDSIRSQVKELYDGGVRTLLLNPLAATSDERVAQVGFLAGVVADVKGAAR</sequence>
<protein>
    <submittedName>
        <fullName evidence="3">LLM class F420-dependent oxidoreductase</fullName>
    </submittedName>
</protein>
<keyword evidence="4" id="KW-1185">Reference proteome</keyword>
<dbReference type="InterPro" id="IPR011251">
    <property type="entry name" value="Luciferase-like_dom"/>
</dbReference>
<dbReference type="NCBIfam" id="TIGR03559">
    <property type="entry name" value="F420_Rv3520c"/>
    <property type="match status" value="1"/>
</dbReference>
<keyword evidence="1" id="KW-0560">Oxidoreductase</keyword>
<dbReference type="InterPro" id="IPR050564">
    <property type="entry name" value="F420-G6PD/mer"/>
</dbReference>
<evidence type="ECO:0000259" key="2">
    <source>
        <dbReference type="Pfam" id="PF00296"/>
    </source>
</evidence>
<evidence type="ECO:0000313" key="3">
    <source>
        <dbReference type="EMBL" id="THV12860.1"/>
    </source>
</evidence>
<dbReference type="SUPFAM" id="SSF51679">
    <property type="entry name" value="Bacterial luciferase-like"/>
    <property type="match status" value="1"/>
</dbReference>
<accession>A0A4S8N912</accession>
<evidence type="ECO:0000313" key="4">
    <source>
        <dbReference type="Proteomes" id="UP000307087"/>
    </source>
</evidence>
<dbReference type="PANTHER" id="PTHR43244:SF1">
    <property type="entry name" value="5,10-METHYLENETETRAHYDROMETHANOPTERIN REDUCTASE"/>
    <property type="match status" value="1"/>
</dbReference>
<dbReference type="Gene3D" id="3.20.20.30">
    <property type="entry name" value="Luciferase-like domain"/>
    <property type="match status" value="1"/>
</dbReference>
<organism evidence="3 4">
    <name type="scientific">Nocardioides caeni</name>
    <dbReference type="NCBI Taxonomy" id="574700"/>
    <lineage>
        <taxon>Bacteria</taxon>
        <taxon>Bacillati</taxon>
        <taxon>Actinomycetota</taxon>
        <taxon>Actinomycetes</taxon>
        <taxon>Propionibacteriales</taxon>
        <taxon>Nocardioidaceae</taxon>
        <taxon>Nocardioides</taxon>
    </lineage>
</organism>
<reference evidence="3 4" key="1">
    <citation type="journal article" date="2009" name="Int. J. Syst. Evol. Microbiol.">
        <title>Nocardioides caeni sp. nov., isolated from wastewater.</title>
        <authorList>
            <person name="Yoon J.H."/>
            <person name="Kang S.J."/>
            <person name="Park S."/>
            <person name="Kim W."/>
            <person name="Oh T.K."/>
        </authorList>
    </citation>
    <scope>NUCLEOTIDE SEQUENCE [LARGE SCALE GENOMIC DNA]</scope>
    <source>
        <strain evidence="3 4">DSM 23134</strain>
    </source>
</reference>
<dbReference type="GO" id="GO:0016705">
    <property type="term" value="F:oxidoreductase activity, acting on paired donors, with incorporation or reduction of molecular oxygen"/>
    <property type="evidence" value="ECO:0007669"/>
    <property type="project" value="InterPro"/>
</dbReference>
<dbReference type="Pfam" id="PF00296">
    <property type="entry name" value="Bac_luciferase"/>
    <property type="match status" value="1"/>
</dbReference>
<dbReference type="CDD" id="cd01097">
    <property type="entry name" value="Tetrahydromethanopterin_reductase"/>
    <property type="match status" value="1"/>
</dbReference>
<gene>
    <name evidence="3" type="ORF">E9934_10710</name>
</gene>
<dbReference type="InterPro" id="IPR036661">
    <property type="entry name" value="Luciferase-like_sf"/>
</dbReference>
<evidence type="ECO:0000256" key="1">
    <source>
        <dbReference type="ARBA" id="ARBA00023002"/>
    </source>
</evidence>
<comment type="caution">
    <text evidence="3">The sequence shown here is derived from an EMBL/GenBank/DDBJ whole genome shotgun (WGS) entry which is preliminary data.</text>
</comment>
<feature type="domain" description="Luciferase-like" evidence="2">
    <location>
        <begin position="4"/>
        <end position="321"/>
    </location>
</feature>
<dbReference type="OrthoDB" id="5241778at2"/>
<dbReference type="AlphaFoldDB" id="A0A4S8N912"/>
<dbReference type="EMBL" id="STGW01000006">
    <property type="protein sequence ID" value="THV12860.1"/>
    <property type="molecule type" value="Genomic_DNA"/>
</dbReference>
<dbReference type="Proteomes" id="UP000307087">
    <property type="component" value="Unassembled WGS sequence"/>
</dbReference>
<dbReference type="RefSeq" id="WP_136562890.1">
    <property type="nucleotide sequence ID" value="NZ_BAABLS010000004.1"/>
</dbReference>
<dbReference type="PANTHER" id="PTHR43244">
    <property type="match status" value="1"/>
</dbReference>
<name>A0A4S8N912_9ACTN</name>
<proteinExistence type="predicted"/>